<keyword evidence="5" id="KW-1185">Reference proteome</keyword>
<dbReference type="InterPro" id="IPR015421">
    <property type="entry name" value="PyrdxlP-dep_Trfase_major"/>
</dbReference>
<protein>
    <submittedName>
        <fullName evidence="4">Pyridoxal phosphate-dependent aminotransferase family protein</fullName>
    </submittedName>
</protein>
<dbReference type="InterPro" id="IPR015424">
    <property type="entry name" value="PyrdxlP-dep_Trfase"/>
</dbReference>
<accession>A0A975RZB1</accession>
<proteinExistence type="predicted"/>
<sequence length="435" mass="46274">MPFEPMPQDVLNGVSTDYYDAQPVGLMDRWQPMTDWADARLAAKLEPYCKVNVGRIGPRVLGRDRAGRGLSGINMASQDYLSLGSHPKLLAAAAAAARRFGVHSAGSPAQMGLTTLATSLEERIAEFLSLADATVFSTGWGAGYGAIRTLVREGDHVLIDVLANACLHEAASASGALVHRFSHCSTEAVAARLDWLRENEPFAGILVVTEGVFSMNSDMPDLAALQAICRRHDATLCVDVAHDLGVMGETGRGVIEMQGMTGQIDVVMGSFSKAFASNGGFVASNHPALKLALRYACSTHTLTNALSPVQAAVVLAALDIVESAEGAERRARLMDNSLRLRDGLTKGGFQVLGQPSAIVPVGLGRHSRARRLTADVLAHGALVNLVEHPVVARNGCRWQLQIMADHSADDIDAFVAIAEAARMQMEPYSLIEAAS</sequence>
<dbReference type="Gene3D" id="3.40.640.10">
    <property type="entry name" value="Type I PLP-dependent aspartate aminotransferase-like (Major domain)"/>
    <property type="match status" value="1"/>
</dbReference>
<evidence type="ECO:0000259" key="3">
    <source>
        <dbReference type="Pfam" id="PF00155"/>
    </source>
</evidence>
<evidence type="ECO:0000313" key="4">
    <source>
        <dbReference type="EMBL" id="QWK88909.1"/>
    </source>
</evidence>
<feature type="domain" description="Aminotransferase class I/classII large" evidence="3">
    <location>
        <begin position="73"/>
        <end position="414"/>
    </location>
</feature>
<dbReference type="EMBL" id="CP076361">
    <property type="protein sequence ID" value="QWK88909.1"/>
    <property type="molecule type" value="Genomic_DNA"/>
</dbReference>
<evidence type="ECO:0000313" key="5">
    <source>
        <dbReference type="Proteomes" id="UP000679352"/>
    </source>
</evidence>
<dbReference type="InterPro" id="IPR015422">
    <property type="entry name" value="PyrdxlP-dep_Trfase_small"/>
</dbReference>
<keyword evidence="4" id="KW-0032">Aminotransferase</keyword>
<dbReference type="PANTHER" id="PTHR13693">
    <property type="entry name" value="CLASS II AMINOTRANSFERASE/8-AMINO-7-OXONONANOATE SYNTHASE"/>
    <property type="match status" value="1"/>
</dbReference>
<dbReference type="Pfam" id="PF00155">
    <property type="entry name" value="Aminotran_1_2"/>
    <property type="match status" value="1"/>
</dbReference>
<dbReference type="GO" id="GO:0030170">
    <property type="term" value="F:pyridoxal phosphate binding"/>
    <property type="evidence" value="ECO:0007669"/>
    <property type="project" value="InterPro"/>
</dbReference>
<dbReference type="SUPFAM" id="SSF53383">
    <property type="entry name" value="PLP-dependent transferases"/>
    <property type="match status" value="1"/>
</dbReference>
<dbReference type="GO" id="GO:0008483">
    <property type="term" value="F:transaminase activity"/>
    <property type="evidence" value="ECO:0007669"/>
    <property type="project" value="UniProtKB-KW"/>
</dbReference>
<keyword evidence="2" id="KW-0808">Transferase</keyword>
<organism evidence="4 5">
    <name type="scientific">Gemmobacter fulvus</name>
    <dbReference type="NCBI Taxonomy" id="2840474"/>
    <lineage>
        <taxon>Bacteria</taxon>
        <taxon>Pseudomonadati</taxon>
        <taxon>Pseudomonadota</taxon>
        <taxon>Alphaproteobacteria</taxon>
        <taxon>Rhodobacterales</taxon>
        <taxon>Paracoccaceae</taxon>
        <taxon>Gemmobacter</taxon>
    </lineage>
</organism>
<comment type="cofactor">
    <cofactor evidence="1">
        <name>pyridoxal 5'-phosphate</name>
        <dbReference type="ChEBI" id="CHEBI:597326"/>
    </cofactor>
</comment>
<dbReference type="Gene3D" id="3.90.1150.10">
    <property type="entry name" value="Aspartate Aminotransferase, domain 1"/>
    <property type="match status" value="1"/>
</dbReference>
<dbReference type="Proteomes" id="UP000679352">
    <property type="component" value="Chromosome"/>
</dbReference>
<dbReference type="InterPro" id="IPR004839">
    <property type="entry name" value="Aminotransferase_I/II_large"/>
</dbReference>
<dbReference type="KEGG" id="gfu:KM031_08370"/>
<dbReference type="RefSeq" id="WP_215506312.1">
    <property type="nucleotide sequence ID" value="NZ_CP076361.1"/>
</dbReference>
<dbReference type="InterPro" id="IPR050087">
    <property type="entry name" value="AON_synthase_class-II"/>
</dbReference>
<evidence type="ECO:0000256" key="1">
    <source>
        <dbReference type="ARBA" id="ARBA00001933"/>
    </source>
</evidence>
<dbReference type="PANTHER" id="PTHR13693:SF103">
    <property type="entry name" value="AMINOTRANSFERASE CLASS I_CLASSII DOMAIN-CONTAINING PROTEIN"/>
    <property type="match status" value="1"/>
</dbReference>
<name>A0A975RZB1_9RHOB</name>
<reference evidence="4" key="1">
    <citation type="submission" date="2021-06" db="EMBL/GenBank/DDBJ databases">
        <title>Direct submission.</title>
        <authorList>
            <person name="Lee C.-S."/>
            <person name="Jin L."/>
        </authorList>
    </citation>
    <scope>NUCLEOTIDE SEQUENCE</scope>
    <source>
        <strain evidence="4">Con5</strain>
    </source>
</reference>
<dbReference type="AlphaFoldDB" id="A0A975RZB1"/>
<evidence type="ECO:0000256" key="2">
    <source>
        <dbReference type="ARBA" id="ARBA00022679"/>
    </source>
</evidence>
<gene>
    <name evidence="4" type="ORF">KM031_08370</name>
</gene>